<dbReference type="Proteomes" id="UP000191257">
    <property type="component" value="Plasmid unnamed4"/>
</dbReference>
<gene>
    <name evidence="3" type="ORF">A6J80_21240</name>
    <name evidence="4" type="ORF">A6J80_21250</name>
</gene>
<dbReference type="Pfam" id="PF01548">
    <property type="entry name" value="DEDD_Tnp_IS110"/>
    <property type="match status" value="1"/>
</dbReference>
<dbReference type="GO" id="GO:0004803">
    <property type="term" value="F:transposase activity"/>
    <property type="evidence" value="ECO:0007669"/>
    <property type="project" value="InterPro"/>
</dbReference>
<dbReference type="InterPro" id="IPR002525">
    <property type="entry name" value="Transp_IS110-like_N"/>
</dbReference>
<evidence type="ECO:0000259" key="2">
    <source>
        <dbReference type="Pfam" id="PF02371"/>
    </source>
</evidence>
<dbReference type="InterPro" id="IPR003346">
    <property type="entry name" value="Transposase_20"/>
</dbReference>
<dbReference type="PANTHER" id="PTHR33055">
    <property type="entry name" value="TRANSPOSASE FOR INSERTION SEQUENCE ELEMENT IS1111A"/>
    <property type="match status" value="1"/>
</dbReference>
<dbReference type="InterPro" id="IPR047650">
    <property type="entry name" value="Transpos_IS110"/>
</dbReference>
<evidence type="ECO:0000313" key="3">
    <source>
        <dbReference type="EMBL" id="ARC38829.1"/>
    </source>
</evidence>
<reference evidence="5" key="2">
    <citation type="submission" date="2017-03" db="EMBL/GenBank/DDBJ databases">
        <title>FDA dAtabase for Regulatory Grade micrObial Sequences (FDA-ARGOS): Supporting development and validation of Infectious Disease Dx tests.</title>
        <authorList>
            <person name="Campos J."/>
            <person name="Goldberg B."/>
            <person name="Tallon L."/>
            <person name="Sadzewicz L."/>
            <person name="Sengamalay N."/>
            <person name="Ott S."/>
            <person name="Godinez A."/>
            <person name="Nagaraj S."/>
            <person name="Vyas G."/>
            <person name="Aluvathingal J."/>
            <person name="Nadendla S."/>
            <person name="Geyer C."/>
            <person name="Nandy P."/>
            <person name="Hobson J."/>
            <person name="Sichtig H."/>
        </authorList>
    </citation>
    <scope>NUCLEOTIDE SEQUENCE [LARGE SCALE GENOMIC DNA]</scope>
    <source>
        <strain evidence="5">FDAARGOS_252</strain>
        <plasmid evidence="5">unnamed4</plasmid>
    </source>
</reference>
<dbReference type="RefSeq" id="WP_080623113.1">
    <property type="nucleotide sequence ID" value="NZ_CAWMZI010000005.1"/>
</dbReference>
<evidence type="ECO:0000313" key="5">
    <source>
        <dbReference type="Proteomes" id="UP000191257"/>
    </source>
</evidence>
<sequence>MESNTFIGLDVHKASISVAVARGERGGEVRHWGSVPNRPDHIRKLVEKLAASGAQLRFCYEAGPCGYGLHRQLVEMGHDCIVVAPSLIPLKAGDRVKTDRRDALMLAKLHRAGELTAVWVPDAAHEAMRDLVRARATAMRVAGKARQHLQGFLLRHGRVYPGKKGWTGAYRRWLAMVRFTHPAQQIVLQDYIDAVADAEARVERLTGQIADLLPQWSLAPVVAAVQAMRGVGFIVAVTVVAEVGDFHRFDSPRQLMAYLGLTPSEHSTGASVRRGGITKAGSGLARRALIEGAWSYRMQARISVKLLARLEALPQVVRDIAWKGQLRMCQRYRHLVAAGKAKVVVVTAVAREMLGFVWAIARAVTAPPVSPVATAV</sequence>
<accession>A0A1V0GYR6</accession>
<protein>
    <submittedName>
        <fullName evidence="3">IS110 family transposase</fullName>
    </submittedName>
</protein>
<dbReference type="GO" id="GO:0006313">
    <property type="term" value="P:DNA transposition"/>
    <property type="evidence" value="ECO:0007669"/>
    <property type="project" value="InterPro"/>
</dbReference>
<feature type="domain" description="Transposase IS116/IS110/IS902 C-terminal" evidence="2">
    <location>
        <begin position="224"/>
        <end position="297"/>
    </location>
</feature>
<proteinExistence type="predicted"/>
<dbReference type="PANTHER" id="PTHR33055:SF3">
    <property type="entry name" value="PUTATIVE TRANSPOSASE FOR IS117-RELATED"/>
    <property type="match status" value="1"/>
</dbReference>
<evidence type="ECO:0000259" key="1">
    <source>
        <dbReference type="Pfam" id="PF01548"/>
    </source>
</evidence>
<dbReference type="EMBL" id="CP020444">
    <property type="protein sequence ID" value="ARC38829.1"/>
    <property type="molecule type" value="Genomic_DNA"/>
</dbReference>
<dbReference type="AlphaFoldDB" id="A0A1V0GYR6"/>
<dbReference type="KEGG" id="pye:A6J80_21250"/>
<dbReference type="EMBL" id="CP020444">
    <property type="protein sequence ID" value="ARC38831.1"/>
    <property type="molecule type" value="Genomic_DNA"/>
</dbReference>
<geneLocation type="plasmid" evidence="3 5">
    <name>unnamed4</name>
</geneLocation>
<reference evidence="3" key="3">
    <citation type="submission" date="2017-12" db="EMBL/GenBank/DDBJ databases">
        <title>FDA dAtabase for Regulatory Grade micrObial Sequences (FDA-ARGOS): Supporting development and validation of Infectious Disease Dx tests.</title>
        <authorList>
            <person name="Campos J."/>
            <person name="Goldberg B."/>
            <person name="Tallon L."/>
            <person name="Sadzewicz L."/>
            <person name="Sengamalay N."/>
            <person name="Ott S."/>
            <person name="Godinez A."/>
            <person name="Nagaraj S."/>
            <person name="Vyas G."/>
            <person name="Aluvathingal J."/>
            <person name="Nadendla S."/>
            <person name="Geyer C."/>
            <person name="Nandy P."/>
            <person name="Hobson J."/>
            <person name="Sichtig H."/>
        </authorList>
    </citation>
    <scope>NUCLEOTIDE SEQUENCE</scope>
    <source>
        <strain evidence="3">FDAARGOS_252</strain>
        <plasmid evidence="3">unnamed4</plasmid>
    </source>
</reference>
<evidence type="ECO:0000313" key="4">
    <source>
        <dbReference type="EMBL" id="ARC38831.1"/>
    </source>
</evidence>
<dbReference type="Pfam" id="PF02371">
    <property type="entry name" value="Transposase_20"/>
    <property type="match status" value="1"/>
</dbReference>
<feature type="domain" description="Transposase IS110-like N-terminal" evidence="1">
    <location>
        <begin position="7"/>
        <end position="154"/>
    </location>
</feature>
<dbReference type="KEGG" id="pye:A6J80_21240"/>
<keyword evidence="3" id="KW-0614">Plasmid</keyword>
<dbReference type="GO" id="GO:0003677">
    <property type="term" value="F:DNA binding"/>
    <property type="evidence" value="ECO:0007669"/>
    <property type="project" value="InterPro"/>
</dbReference>
<keyword evidence="5" id="KW-1185">Reference proteome</keyword>
<organism evidence="3 5">
    <name type="scientific">Paracoccus yeei</name>
    <dbReference type="NCBI Taxonomy" id="147645"/>
    <lineage>
        <taxon>Bacteria</taxon>
        <taxon>Pseudomonadati</taxon>
        <taxon>Pseudomonadota</taxon>
        <taxon>Alphaproteobacteria</taxon>
        <taxon>Rhodobacterales</taxon>
        <taxon>Paracoccaceae</taxon>
        <taxon>Paracoccus</taxon>
    </lineage>
</organism>
<name>A0A1V0GYR6_9RHOB</name>
<dbReference type="NCBIfam" id="NF033542">
    <property type="entry name" value="transpos_IS110"/>
    <property type="match status" value="1"/>
</dbReference>
<reference evidence="5" key="1">
    <citation type="submission" date="2017-03" db="EMBL/GenBank/DDBJ databases">
        <title>FDA dAtabase for Regulatory Grade micrObial Sequences (FDA-ARGOS): Supporting development and validation of Infectious Disease Dx tests.</title>
        <authorList>
            <person name="Minogue T."/>
            <person name="Wolcott M."/>
            <person name="Wasieloski L."/>
            <person name="Aguilar W."/>
            <person name="Moore D."/>
            <person name="Tallon L."/>
            <person name="Sadzewicz L."/>
            <person name="Sengamalay N."/>
            <person name="Ott S."/>
            <person name="Godinez A."/>
            <person name="Nagaraj S."/>
            <person name="Nadendla S."/>
            <person name="Geyer C."/>
            <person name="Sichtig H."/>
        </authorList>
    </citation>
    <scope>NUCLEOTIDE SEQUENCE [LARGE SCALE GENOMIC DNA]</scope>
    <source>
        <strain evidence="5">FDAARGOS_252</strain>
        <plasmid evidence="5">Plasmid unnamed4</plasmid>
    </source>
</reference>